<protein>
    <submittedName>
        <fullName evidence="2">Uncharacterized protein</fullName>
    </submittedName>
</protein>
<feature type="compositionally biased region" description="Basic residues" evidence="1">
    <location>
        <begin position="212"/>
        <end position="229"/>
    </location>
</feature>
<feature type="region of interest" description="Disordered" evidence="1">
    <location>
        <begin position="1"/>
        <end position="165"/>
    </location>
</feature>
<dbReference type="EMBL" id="PEDF01000153">
    <property type="protein sequence ID" value="RFZ36226.1"/>
    <property type="molecule type" value="Genomic_DNA"/>
</dbReference>
<gene>
    <name evidence="2" type="ORF">DAVIS_04150</name>
</gene>
<proteinExistence type="predicted"/>
<name>A0A3E2MRQ6_MYCMR</name>
<accession>A0A3E2MRQ6</accession>
<feature type="compositionally biased region" description="Low complexity" evidence="1">
    <location>
        <begin position="53"/>
        <end position="64"/>
    </location>
</feature>
<sequence>MDQRAAFAATSAEHRNDRRRRGPVSGHPSRCGSGISGGAASRDVRQPSSVFVAGWGWAGRSAGRQRPGHMDRRAAWSRWGSGRYRGPRGLGGDGSHRSAGRPTADRHPQRSSGILGGALIWRGGTGPRRRGDDATSTDRGTGVGGKRRRYPIAGESGGGRDRAGQHVARYVPGPAVSARSRRRASGRLPRRDLLGPCRTRWRRVVGGAAGRARARTRHHSSPRRHRPRRALQAAGAGIRQR</sequence>
<comment type="caution">
    <text evidence="2">The sequence shown here is derived from an EMBL/GenBank/DDBJ whole genome shotgun (WGS) entry which is preliminary data.</text>
</comment>
<reference evidence="2 3" key="1">
    <citation type="journal article" date="2018" name="Sci. Rep.">
        <title>Extensive genomic diversity among Mycobacterium marinum strains revealed by whole genome sequencing.</title>
        <authorList>
            <person name="Das S."/>
            <person name="Pettersson B.M."/>
            <person name="Behra P.R."/>
            <person name="Mallick A."/>
            <person name="Cheramie M."/>
            <person name="Ramesh M."/>
            <person name="Shirreff L."/>
            <person name="DuCote T."/>
            <person name="Dasgupta S."/>
            <person name="Ennis D.G."/>
            <person name="Kirsebom L.A."/>
        </authorList>
    </citation>
    <scope>NUCLEOTIDE SEQUENCE [LARGE SCALE GENOMIC DNA]</scope>
    <source>
        <strain evidence="2 3">Davis1</strain>
    </source>
</reference>
<dbReference type="Proteomes" id="UP000257451">
    <property type="component" value="Unassembled WGS sequence"/>
</dbReference>
<evidence type="ECO:0000313" key="2">
    <source>
        <dbReference type="EMBL" id="RFZ36226.1"/>
    </source>
</evidence>
<dbReference type="AlphaFoldDB" id="A0A3E2MRQ6"/>
<feature type="region of interest" description="Disordered" evidence="1">
    <location>
        <begin position="205"/>
        <end position="241"/>
    </location>
</feature>
<evidence type="ECO:0000256" key="1">
    <source>
        <dbReference type="SAM" id="MobiDB-lite"/>
    </source>
</evidence>
<evidence type="ECO:0000313" key="3">
    <source>
        <dbReference type="Proteomes" id="UP000257451"/>
    </source>
</evidence>
<organism evidence="2 3">
    <name type="scientific">Mycobacterium marinum</name>
    <dbReference type="NCBI Taxonomy" id="1781"/>
    <lineage>
        <taxon>Bacteria</taxon>
        <taxon>Bacillati</taxon>
        <taxon>Actinomycetota</taxon>
        <taxon>Actinomycetes</taxon>
        <taxon>Mycobacteriales</taxon>
        <taxon>Mycobacteriaceae</taxon>
        <taxon>Mycobacterium</taxon>
        <taxon>Mycobacterium ulcerans group</taxon>
    </lineage>
</organism>